<proteinExistence type="predicted"/>
<dbReference type="EMBL" id="JANEYF010004144">
    <property type="protein sequence ID" value="KAJ8932069.1"/>
    <property type="molecule type" value="Genomic_DNA"/>
</dbReference>
<evidence type="ECO:0000313" key="3">
    <source>
        <dbReference type="Proteomes" id="UP001162156"/>
    </source>
</evidence>
<reference evidence="2" key="1">
    <citation type="journal article" date="2023" name="Insect Mol. Biol.">
        <title>Genome sequencing provides insights into the evolution of gene families encoding plant cell wall-degrading enzymes in longhorned beetles.</title>
        <authorList>
            <person name="Shin N.R."/>
            <person name="Okamura Y."/>
            <person name="Kirsch R."/>
            <person name="Pauchet Y."/>
        </authorList>
    </citation>
    <scope>NUCLEOTIDE SEQUENCE</scope>
    <source>
        <strain evidence="2">RBIC_L_NR</strain>
    </source>
</reference>
<dbReference type="AlphaFoldDB" id="A0AAV8X027"/>
<evidence type="ECO:0000313" key="2">
    <source>
        <dbReference type="EMBL" id="KAJ8932069.1"/>
    </source>
</evidence>
<keyword evidence="1" id="KW-0812">Transmembrane</keyword>
<evidence type="ECO:0000256" key="1">
    <source>
        <dbReference type="SAM" id="Phobius"/>
    </source>
</evidence>
<name>A0AAV8X027_9CUCU</name>
<comment type="caution">
    <text evidence="2">The sequence shown here is derived from an EMBL/GenBank/DDBJ whole genome shotgun (WGS) entry which is preliminary data.</text>
</comment>
<protein>
    <submittedName>
        <fullName evidence="2">Uncharacterized protein</fullName>
    </submittedName>
</protein>
<gene>
    <name evidence="2" type="ORF">NQ314_014971</name>
</gene>
<keyword evidence="3" id="KW-1185">Reference proteome</keyword>
<feature type="transmembrane region" description="Helical" evidence="1">
    <location>
        <begin position="6"/>
        <end position="30"/>
    </location>
</feature>
<dbReference type="Proteomes" id="UP001162156">
    <property type="component" value="Unassembled WGS sequence"/>
</dbReference>
<keyword evidence="1" id="KW-1133">Transmembrane helix</keyword>
<sequence>MYIFSVYGIIIELVIAASCILLITNATLLLKDRRKRQWWVKPWLKRKRSNIDLPQEFIDGGDFKSYQNFLRKLLNKLRSRISKGSIYRECISAREKLIITLRYLATGESYRSLMYSF</sequence>
<organism evidence="2 3">
    <name type="scientific">Rhamnusium bicolor</name>
    <dbReference type="NCBI Taxonomy" id="1586634"/>
    <lineage>
        <taxon>Eukaryota</taxon>
        <taxon>Metazoa</taxon>
        <taxon>Ecdysozoa</taxon>
        <taxon>Arthropoda</taxon>
        <taxon>Hexapoda</taxon>
        <taxon>Insecta</taxon>
        <taxon>Pterygota</taxon>
        <taxon>Neoptera</taxon>
        <taxon>Endopterygota</taxon>
        <taxon>Coleoptera</taxon>
        <taxon>Polyphaga</taxon>
        <taxon>Cucujiformia</taxon>
        <taxon>Chrysomeloidea</taxon>
        <taxon>Cerambycidae</taxon>
        <taxon>Lepturinae</taxon>
        <taxon>Rhagiini</taxon>
        <taxon>Rhamnusium</taxon>
    </lineage>
</organism>
<keyword evidence="1" id="KW-0472">Membrane</keyword>
<accession>A0AAV8X027</accession>